<dbReference type="PRINTS" id="PR00387">
    <property type="entry name" value="PDIESTERASE1"/>
</dbReference>
<protein>
    <recommendedName>
        <fullName evidence="6">Phosphodiesterase</fullName>
        <ecNumber evidence="6">3.1.4.-</ecNumber>
    </recommendedName>
</protein>
<evidence type="ECO:0000256" key="7">
    <source>
        <dbReference type="SAM" id="MobiDB-lite"/>
    </source>
</evidence>
<dbReference type="GO" id="GO:0007165">
    <property type="term" value="P:signal transduction"/>
    <property type="evidence" value="ECO:0007669"/>
    <property type="project" value="InterPro"/>
</dbReference>
<dbReference type="PROSITE" id="PS51845">
    <property type="entry name" value="PDEASE_I_2"/>
    <property type="match status" value="1"/>
</dbReference>
<evidence type="ECO:0000256" key="5">
    <source>
        <dbReference type="PIRSR" id="PIRSR623088-3"/>
    </source>
</evidence>
<evidence type="ECO:0000256" key="4">
    <source>
        <dbReference type="PIRSR" id="PIRSR623088-2"/>
    </source>
</evidence>
<feature type="binding site" evidence="4">
    <location>
        <begin position="226"/>
        <end position="230"/>
    </location>
    <ligand>
        <name>AMP</name>
        <dbReference type="ChEBI" id="CHEBI:456215"/>
    </ligand>
</feature>
<dbReference type="InterPro" id="IPR002073">
    <property type="entry name" value="PDEase_catalytic_dom"/>
</dbReference>
<name>A0A7S1SCC0_ALECA</name>
<feature type="active site" description="Proton donor" evidence="3">
    <location>
        <position position="226"/>
    </location>
</feature>
<feature type="binding site" evidence="5">
    <location>
        <position position="266"/>
    </location>
    <ligand>
        <name>Zn(2+)</name>
        <dbReference type="ChEBI" id="CHEBI:29105"/>
        <label>1</label>
    </ligand>
</feature>
<feature type="binding site" evidence="4">
    <location>
        <position position="266"/>
    </location>
    <ligand>
        <name>AMP</name>
        <dbReference type="ChEBI" id="CHEBI:456215"/>
    </ligand>
</feature>
<gene>
    <name evidence="9" type="ORF">ACAT0790_LOCUS67489</name>
</gene>
<dbReference type="Pfam" id="PF00233">
    <property type="entry name" value="PDEase_I"/>
    <property type="match status" value="1"/>
</dbReference>
<feature type="binding site" evidence="4">
    <location>
        <position position="378"/>
    </location>
    <ligand>
        <name>AMP</name>
        <dbReference type="ChEBI" id="CHEBI:456215"/>
    </ligand>
</feature>
<dbReference type="PANTHER" id="PTHR11347">
    <property type="entry name" value="CYCLIC NUCLEOTIDE PHOSPHODIESTERASE"/>
    <property type="match status" value="1"/>
</dbReference>
<evidence type="ECO:0000256" key="6">
    <source>
        <dbReference type="RuleBase" id="RU363067"/>
    </source>
</evidence>
<sequence>MLGFDIWAGLRCGGGQMCQSYEERLPYVWEDGSPTGKVKSVEEAIRVLNLILHQDRLADGQRVDLNYVREVLKGVRDGEPVNREAQHVAAIMAADEIDCSTQAFLLAFSRKVERKRKLRDVVNAVRMGIRMKHKLRRRTTASSSSDKERSSSHGPGLVAGVLEGIDSWGDFDVFQLSSEAPGSVLQTVTRTVMDRRNIVRSFSFSRHTVQKFFGEVESRYLDNAYHNAIHAADVTQGVHVLLDRGMGTSLSELEIFAVVFAAACHDVGHMGLNNDFLMKSQHDIAITYNDESVNENMHLATAYRILARQDCDFLRDSFTPKQRESMRKMVVAIVLATDMAHHFTNLNALNRMIEEKGKDFTKWDSTLQLLEAVLHCADLSNAAKPMRLALQWTDRVLEEFFVQGDQERRLGRDVSPLCDRYSVSKASSQTGFISFIVRPMFQALTPLCNTEDMLGNLQSCHQHWSQELCKEKRKRATRQTREVRSAPEADKA</sequence>
<feature type="binding site" evidence="4">
    <location>
        <position position="429"/>
    </location>
    <ligand>
        <name>AMP</name>
        <dbReference type="ChEBI" id="CHEBI:456215"/>
    </ligand>
</feature>
<feature type="binding site" evidence="5">
    <location>
        <position position="230"/>
    </location>
    <ligand>
        <name>Zn(2+)</name>
        <dbReference type="ChEBI" id="CHEBI:29105"/>
        <label>1</label>
    </ligand>
</feature>
<accession>A0A7S1SCC0</accession>
<feature type="binding site" evidence="5">
    <location>
        <position position="266"/>
    </location>
    <ligand>
        <name>Zn(2+)</name>
        <dbReference type="ChEBI" id="CHEBI:29105"/>
        <label>2</label>
    </ligand>
</feature>
<evidence type="ECO:0000259" key="8">
    <source>
        <dbReference type="PROSITE" id="PS51845"/>
    </source>
</evidence>
<dbReference type="GO" id="GO:0046872">
    <property type="term" value="F:metal ion binding"/>
    <property type="evidence" value="ECO:0007669"/>
    <property type="project" value="UniProtKB-KW"/>
</dbReference>
<evidence type="ECO:0000256" key="3">
    <source>
        <dbReference type="PIRSR" id="PIRSR623088-1"/>
    </source>
</evidence>
<dbReference type="InterPro" id="IPR036971">
    <property type="entry name" value="PDEase_catalytic_dom_sf"/>
</dbReference>
<feature type="region of interest" description="Disordered" evidence="7">
    <location>
        <begin position="133"/>
        <end position="155"/>
    </location>
</feature>
<feature type="binding site" evidence="5">
    <location>
        <position position="265"/>
    </location>
    <ligand>
        <name>Zn(2+)</name>
        <dbReference type="ChEBI" id="CHEBI:29105"/>
        <label>1</label>
    </ligand>
</feature>
<evidence type="ECO:0000256" key="2">
    <source>
        <dbReference type="ARBA" id="ARBA00022801"/>
    </source>
</evidence>
<dbReference type="AlphaFoldDB" id="A0A7S1SCC0"/>
<feature type="domain" description="PDEase" evidence="8">
    <location>
        <begin position="150"/>
        <end position="471"/>
    </location>
</feature>
<proteinExistence type="inferred from homology"/>
<dbReference type="EC" id="3.1.4.-" evidence="6"/>
<keyword evidence="2 6" id="KW-0378">Hydrolase</keyword>
<dbReference type="CDD" id="cd00077">
    <property type="entry name" value="HDc"/>
    <property type="match status" value="1"/>
</dbReference>
<dbReference type="InterPro" id="IPR003607">
    <property type="entry name" value="HD/PDEase_dom"/>
</dbReference>
<dbReference type="InterPro" id="IPR023088">
    <property type="entry name" value="PDEase"/>
</dbReference>
<dbReference type="SMART" id="SM00471">
    <property type="entry name" value="HDc"/>
    <property type="match status" value="1"/>
</dbReference>
<dbReference type="SUPFAM" id="SSF109604">
    <property type="entry name" value="HD-domain/PDEase-like"/>
    <property type="match status" value="1"/>
</dbReference>
<feature type="binding site" evidence="5">
    <location>
        <position position="378"/>
    </location>
    <ligand>
        <name>Zn(2+)</name>
        <dbReference type="ChEBI" id="CHEBI:29105"/>
        <label>1</label>
    </ligand>
</feature>
<keyword evidence="1 5" id="KW-0479">Metal-binding</keyword>
<evidence type="ECO:0000313" key="9">
    <source>
        <dbReference type="EMBL" id="CAD9190714.1"/>
    </source>
</evidence>
<comment type="cofactor">
    <cofactor evidence="6">
        <name>a divalent metal cation</name>
        <dbReference type="ChEBI" id="CHEBI:60240"/>
    </cofactor>
    <text evidence="6">Binds 2 divalent metal cations per subunit. Site 1 may preferentially bind zinc ions, while site 2 has a preference for magnesium and/or manganese ions.</text>
</comment>
<evidence type="ECO:0000256" key="1">
    <source>
        <dbReference type="ARBA" id="ARBA00022723"/>
    </source>
</evidence>
<dbReference type="Gene3D" id="1.10.1300.10">
    <property type="entry name" value="3'5'-cyclic nucleotide phosphodiesterase, catalytic domain"/>
    <property type="match status" value="1"/>
</dbReference>
<reference evidence="9" key="1">
    <citation type="submission" date="2021-01" db="EMBL/GenBank/DDBJ databases">
        <authorList>
            <person name="Corre E."/>
            <person name="Pelletier E."/>
            <person name="Niang G."/>
            <person name="Scheremetjew M."/>
            <person name="Finn R."/>
            <person name="Kale V."/>
            <person name="Holt S."/>
            <person name="Cochrane G."/>
            <person name="Meng A."/>
            <person name="Brown T."/>
            <person name="Cohen L."/>
        </authorList>
    </citation>
    <scope>NUCLEOTIDE SEQUENCE</scope>
    <source>
        <strain evidence="9">OF101</strain>
    </source>
</reference>
<organism evidence="9">
    <name type="scientific">Alexandrium catenella</name>
    <name type="common">Red tide dinoflagellate</name>
    <name type="synonym">Gonyaulax catenella</name>
    <dbReference type="NCBI Taxonomy" id="2925"/>
    <lineage>
        <taxon>Eukaryota</taxon>
        <taxon>Sar</taxon>
        <taxon>Alveolata</taxon>
        <taxon>Dinophyceae</taxon>
        <taxon>Gonyaulacales</taxon>
        <taxon>Pyrocystaceae</taxon>
        <taxon>Alexandrium</taxon>
    </lineage>
</organism>
<dbReference type="PROSITE" id="PS00126">
    <property type="entry name" value="PDEASE_I_1"/>
    <property type="match status" value="1"/>
</dbReference>
<dbReference type="GO" id="GO:0004114">
    <property type="term" value="F:3',5'-cyclic-nucleotide phosphodiesterase activity"/>
    <property type="evidence" value="ECO:0007669"/>
    <property type="project" value="InterPro"/>
</dbReference>
<comment type="similarity">
    <text evidence="6">Belongs to the cyclic nucleotide phosphodiesterase family.</text>
</comment>
<dbReference type="EMBL" id="HBGE01113147">
    <property type="protein sequence ID" value="CAD9190714.1"/>
    <property type="molecule type" value="Transcribed_RNA"/>
</dbReference>
<dbReference type="InterPro" id="IPR023174">
    <property type="entry name" value="PDEase_CS"/>
</dbReference>